<sequence>MASKTPLIAVVHRGPQGRASAQAFAVRDGVAEAGVRSVLIGAESLGEAQWALLEAAGGYMFGAPLPEWAAARRNGWSGKPAGGFAESVREGPEPGPYARQRRLEAFATGLGMRWIVPQVLPSWYSACGNEAALDSVRQLGGLVARTLCDGLAHGLAMDLAHDLAGLGRHAAQTAGPPDLAGLADR</sequence>
<evidence type="ECO:0000313" key="1">
    <source>
        <dbReference type="EMBL" id="QES49333.1"/>
    </source>
</evidence>
<dbReference type="EMBL" id="CP029190">
    <property type="protein sequence ID" value="QES49333.1"/>
    <property type="molecule type" value="Genomic_DNA"/>
</dbReference>
<proteinExistence type="predicted"/>
<dbReference type="InterPro" id="IPR029039">
    <property type="entry name" value="Flavoprotein-like_sf"/>
</dbReference>
<accession>A0A5P2D3L6</accession>
<evidence type="ECO:0000313" key="2">
    <source>
        <dbReference type="Proteomes" id="UP000325211"/>
    </source>
</evidence>
<dbReference type="Proteomes" id="UP000325211">
    <property type="component" value="Chromosome"/>
</dbReference>
<gene>
    <name evidence="1" type="ORF">DEJ50_17480</name>
</gene>
<evidence type="ECO:0008006" key="3">
    <source>
        <dbReference type="Google" id="ProtNLM"/>
    </source>
</evidence>
<dbReference type="RefSeq" id="WP_150208914.1">
    <property type="nucleotide sequence ID" value="NZ_CP029190.1"/>
</dbReference>
<organism evidence="1 2">
    <name type="scientific">Streptomyces venezuelae</name>
    <dbReference type="NCBI Taxonomy" id="54571"/>
    <lineage>
        <taxon>Bacteria</taxon>
        <taxon>Bacillati</taxon>
        <taxon>Actinomycetota</taxon>
        <taxon>Actinomycetes</taxon>
        <taxon>Kitasatosporales</taxon>
        <taxon>Streptomycetaceae</taxon>
        <taxon>Streptomyces</taxon>
    </lineage>
</organism>
<protein>
    <recommendedName>
        <fullName evidence="3">Flavodoxin</fullName>
    </recommendedName>
</protein>
<dbReference type="AlphaFoldDB" id="A0A5P2D3L6"/>
<dbReference type="SUPFAM" id="SSF52218">
    <property type="entry name" value="Flavoproteins"/>
    <property type="match status" value="1"/>
</dbReference>
<name>A0A5P2D3L6_STRVZ</name>
<reference evidence="1 2" key="1">
    <citation type="submission" date="2018-05" db="EMBL/GenBank/DDBJ databases">
        <title>Streptomyces venezuelae.</title>
        <authorList>
            <person name="Kim W."/>
            <person name="Lee N."/>
            <person name="Cho B.-K."/>
        </authorList>
    </citation>
    <scope>NUCLEOTIDE SEQUENCE [LARGE SCALE GENOMIC DNA]</scope>
    <source>
        <strain evidence="1 2">ATCC 21782</strain>
    </source>
</reference>